<reference evidence="2" key="1">
    <citation type="journal article" date="2019" name="Int. J. Syst. Evol. Microbiol.">
        <title>The Global Catalogue of Microorganisms (GCM) 10K type strain sequencing project: providing services to taxonomists for standard genome sequencing and annotation.</title>
        <authorList>
            <consortium name="The Broad Institute Genomics Platform"/>
            <consortium name="The Broad Institute Genome Sequencing Center for Infectious Disease"/>
            <person name="Wu L."/>
            <person name="Ma J."/>
        </authorList>
    </citation>
    <scope>NUCLEOTIDE SEQUENCE [LARGE SCALE GENOMIC DNA]</scope>
    <source>
        <strain evidence="2">KCTC 33575</strain>
    </source>
</reference>
<dbReference type="RefSeq" id="WP_377770591.1">
    <property type="nucleotide sequence ID" value="NZ_JBHUOQ010000001.1"/>
</dbReference>
<dbReference type="EMBL" id="JBHUOQ010000001">
    <property type="protein sequence ID" value="MFD2828991.1"/>
    <property type="molecule type" value="Genomic_DNA"/>
</dbReference>
<organism evidence="1 2">
    <name type="scientific">Corticicoccus populi</name>
    <dbReference type="NCBI Taxonomy" id="1812821"/>
    <lineage>
        <taxon>Bacteria</taxon>
        <taxon>Bacillati</taxon>
        <taxon>Bacillota</taxon>
        <taxon>Bacilli</taxon>
        <taxon>Bacillales</taxon>
        <taxon>Staphylococcaceae</taxon>
        <taxon>Corticicoccus</taxon>
    </lineage>
</organism>
<accession>A0ABW5WQA4</accession>
<evidence type="ECO:0000313" key="1">
    <source>
        <dbReference type="EMBL" id="MFD2828991.1"/>
    </source>
</evidence>
<proteinExistence type="predicted"/>
<dbReference type="Proteomes" id="UP001597519">
    <property type="component" value="Unassembled WGS sequence"/>
</dbReference>
<keyword evidence="2" id="KW-1185">Reference proteome</keyword>
<name>A0ABW5WQA4_9STAP</name>
<protein>
    <submittedName>
        <fullName evidence="1">Uncharacterized protein</fullName>
    </submittedName>
</protein>
<sequence>MTKEQALVKLYELIDFYYENRDLPVSPEFNFFEQIEESCRVLDVDYETVLKEFNLKSL</sequence>
<comment type="caution">
    <text evidence="1">The sequence shown here is derived from an EMBL/GenBank/DDBJ whole genome shotgun (WGS) entry which is preliminary data.</text>
</comment>
<evidence type="ECO:0000313" key="2">
    <source>
        <dbReference type="Proteomes" id="UP001597519"/>
    </source>
</evidence>
<gene>
    <name evidence="1" type="ORF">ACFSX4_00835</name>
</gene>